<comment type="caution">
    <text evidence="1">The sequence shown here is derived from an EMBL/GenBank/DDBJ whole genome shotgun (WGS) entry which is preliminary data.</text>
</comment>
<sequence>MHNQKTIKNYQKKRPSILAVRALISTRKPDKLEWRDKG</sequence>
<evidence type="ECO:0000313" key="2">
    <source>
        <dbReference type="Proteomes" id="UP000257323"/>
    </source>
</evidence>
<gene>
    <name evidence="1" type="ORF">OP8BY_1640</name>
</gene>
<dbReference type="Proteomes" id="UP000257323">
    <property type="component" value="Unassembled WGS sequence"/>
</dbReference>
<name>A0A3E2BP81_9BACT</name>
<dbReference type="AlphaFoldDB" id="A0A3E2BP81"/>
<protein>
    <submittedName>
        <fullName evidence="1">Uncharacterized protein</fullName>
    </submittedName>
</protein>
<evidence type="ECO:0000313" key="1">
    <source>
        <dbReference type="EMBL" id="RFT16462.1"/>
    </source>
</evidence>
<proteinExistence type="predicted"/>
<organism evidence="1 2">
    <name type="scientific">Candidatus Saccharicenans subterraneus</name>
    <dbReference type="NCBI Taxonomy" id="2508984"/>
    <lineage>
        <taxon>Bacteria</taxon>
        <taxon>Candidatus Aminicenantota</taxon>
        <taxon>Candidatus Aminicenantia</taxon>
        <taxon>Candidatus Aminicenantales</taxon>
        <taxon>Candidatus Saccharicenantaceae</taxon>
        <taxon>Candidatus Saccharicenans</taxon>
    </lineage>
</organism>
<dbReference type="EMBL" id="QUAH01000003">
    <property type="protein sequence ID" value="RFT16462.1"/>
    <property type="molecule type" value="Genomic_DNA"/>
</dbReference>
<reference evidence="1 2" key="1">
    <citation type="submission" date="2018-08" db="EMBL/GenBank/DDBJ databases">
        <title>Genome analysis of the thermophilic bacterium of the candidate phylum Aminicenantes from deep subsurface aquifer revealed its physiology and ecological role.</title>
        <authorList>
            <person name="Kadnikov V.V."/>
            <person name="Mardanov A.V."/>
            <person name="Beletsky A.V."/>
            <person name="Karnachuk O.V."/>
            <person name="Ravin N.V."/>
        </authorList>
    </citation>
    <scope>NUCLEOTIDE SEQUENCE [LARGE SCALE GENOMIC DNA]</scope>
    <source>
        <strain evidence="1">BY38</strain>
    </source>
</reference>
<accession>A0A3E2BP81</accession>